<feature type="region of interest" description="Disordered" evidence="1">
    <location>
        <begin position="344"/>
        <end position="427"/>
    </location>
</feature>
<gene>
    <name evidence="2" type="ORF">LTR05_008764</name>
</gene>
<feature type="compositionally biased region" description="Polar residues" evidence="1">
    <location>
        <begin position="378"/>
        <end position="389"/>
    </location>
</feature>
<sequence length="466" mass="51700">MSEAKRKKPELQDVPALKSQPKKSPGQIDDRSGDKSSDNNSSDNKSSDNSSADDPVPDNPSDTESVTGPGKKRRVEGRGLPADEVMLDKPDTTSGDTKQADESAEDQVDEPEDVLDEKELPPVSAGSAVGAGAGPLFPGLVPKTVALLEGRFSSRSFVNQYGPDHSPWFVIDKQFYSSEQYTENPRDDSINDGEIQCLDREKYRVLDKPLNVGEPATKLHEVQGICAVVCQLPLETQANPMQTAKSLDPDVVKMTSKYPDFRARQKAVRNKEVSLAQFKQPVLQQNKVNKTRSWESSSKYRALHGVSQVSAEKAIYSCVSSRAERFLKWYRMRHPNEFALHEEASRLSPMRESPAKSLSPVPQTEIVQSIERSPPPTSSATKQSLSSKTKVQEVAKTEGRPSPSPSPDPSGDDDDEPLTEEEYRQEVELAWRMHNNVNTQGDLNTKQKRKFDTFYAIVAQLRGSKQ</sequence>
<keyword evidence="3" id="KW-1185">Reference proteome</keyword>
<dbReference type="EMBL" id="JAVRRJ010000020">
    <property type="protein sequence ID" value="KAK5080158.1"/>
    <property type="molecule type" value="Genomic_DNA"/>
</dbReference>
<organism evidence="2 3">
    <name type="scientific">Lithohypha guttulata</name>
    <dbReference type="NCBI Taxonomy" id="1690604"/>
    <lineage>
        <taxon>Eukaryota</taxon>
        <taxon>Fungi</taxon>
        <taxon>Dikarya</taxon>
        <taxon>Ascomycota</taxon>
        <taxon>Pezizomycotina</taxon>
        <taxon>Eurotiomycetes</taxon>
        <taxon>Chaetothyriomycetidae</taxon>
        <taxon>Chaetothyriales</taxon>
        <taxon>Trichomeriaceae</taxon>
        <taxon>Lithohypha</taxon>
    </lineage>
</organism>
<protein>
    <submittedName>
        <fullName evidence="2">Uncharacterized protein</fullName>
    </submittedName>
</protein>
<feature type="compositionally biased region" description="Basic and acidic residues" evidence="1">
    <location>
        <begin position="28"/>
        <end position="37"/>
    </location>
</feature>
<feature type="region of interest" description="Disordered" evidence="1">
    <location>
        <begin position="1"/>
        <end position="127"/>
    </location>
</feature>
<feature type="compositionally biased region" description="Basic and acidic residues" evidence="1">
    <location>
        <begin position="390"/>
        <end position="399"/>
    </location>
</feature>
<evidence type="ECO:0000256" key="1">
    <source>
        <dbReference type="SAM" id="MobiDB-lite"/>
    </source>
</evidence>
<feature type="compositionally biased region" description="Low complexity" evidence="1">
    <location>
        <begin position="38"/>
        <end position="54"/>
    </location>
</feature>
<comment type="caution">
    <text evidence="2">The sequence shown here is derived from an EMBL/GenBank/DDBJ whole genome shotgun (WGS) entry which is preliminary data.</text>
</comment>
<name>A0AAN7PH86_9EURO</name>
<dbReference type="Proteomes" id="UP001309876">
    <property type="component" value="Unassembled WGS sequence"/>
</dbReference>
<proteinExistence type="predicted"/>
<accession>A0AAN7PH86</accession>
<feature type="compositionally biased region" description="Polar residues" evidence="1">
    <location>
        <begin position="360"/>
        <end position="371"/>
    </location>
</feature>
<feature type="compositionally biased region" description="Acidic residues" evidence="1">
    <location>
        <begin position="410"/>
        <end position="420"/>
    </location>
</feature>
<reference evidence="2 3" key="1">
    <citation type="submission" date="2023-08" db="EMBL/GenBank/DDBJ databases">
        <title>Black Yeasts Isolated from many extreme environments.</title>
        <authorList>
            <person name="Coleine C."/>
            <person name="Stajich J.E."/>
            <person name="Selbmann L."/>
        </authorList>
    </citation>
    <scope>NUCLEOTIDE SEQUENCE [LARGE SCALE GENOMIC DNA]</scope>
    <source>
        <strain evidence="2 3">CCFEE 5910</strain>
    </source>
</reference>
<evidence type="ECO:0000313" key="3">
    <source>
        <dbReference type="Proteomes" id="UP001309876"/>
    </source>
</evidence>
<feature type="compositionally biased region" description="Acidic residues" evidence="1">
    <location>
        <begin position="102"/>
        <end position="116"/>
    </location>
</feature>
<evidence type="ECO:0000313" key="2">
    <source>
        <dbReference type="EMBL" id="KAK5080158.1"/>
    </source>
</evidence>
<dbReference type="AlphaFoldDB" id="A0AAN7PH86"/>